<name>A0A6I6CA10_9MOLU</name>
<dbReference type="KEGG" id="stab:STABA_v1c10380"/>
<proteinExistence type="predicted"/>
<reference evidence="1 2" key="1">
    <citation type="submission" date="2019-11" db="EMBL/GenBank/DDBJ databases">
        <title>Complete genome sequence of Spiroplasma tabanidicola TAUS-1 (DSM 22603).</title>
        <authorList>
            <person name="Huang C.-T."/>
            <person name="Lin Y.-C."/>
            <person name="Kuo C.-H."/>
        </authorList>
    </citation>
    <scope>NUCLEOTIDE SEQUENCE [LARGE SCALE GENOMIC DNA]</scope>
    <source>
        <strain evidence="1 2">TAUS-1</strain>
    </source>
</reference>
<dbReference type="Proteomes" id="UP000424468">
    <property type="component" value="Chromosome"/>
</dbReference>
<evidence type="ECO:0000313" key="1">
    <source>
        <dbReference type="EMBL" id="QGS52386.1"/>
    </source>
</evidence>
<dbReference type="EMBL" id="CP046276">
    <property type="protein sequence ID" value="QGS52386.1"/>
    <property type="molecule type" value="Genomic_DNA"/>
</dbReference>
<organism evidence="1 2">
    <name type="scientific">Spiroplasma tabanidicola</name>
    <dbReference type="NCBI Taxonomy" id="324079"/>
    <lineage>
        <taxon>Bacteria</taxon>
        <taxon>Bacillati</taxon>
        <taxon>Mycoplasmatota</taxon>
        <taxon>Mollicutes</taxon>
        <taxon>Entomoplasmatales</taxon>
        <taxon>Spiroplasmataceae</taxon>
        <taxon>Spiroplasma</taxon>
    </lineage>
</organism>
<gene>
    <name evidence="1" type="ORF">STABA_v1c10380</name>
</gene>
<sequence>MYGNQLTSPKITVFKKTPEINKPKNIEMILGVEDKLLIEIEVLNILEDSSLIIKNKNSKAISIEFIEDELFYTKKIYRFNIKALSRKKSKVVLNYKNATKTSFWVKVL</sequence>
<accession>A0A6I6CA10</accession>
<protein>
    <submittedName>
        <fullName evidence="1">Uncharacterized protein</fullName>
    </submittedName>
</protein>
<evidence type="ECO:0000313" key="2">
    <source>
        <dbReference type="Proteomes" id="UP000424468"/>
    </source>
</evidence>
<keyword evidence="2" id="KW-1185">Reference proteome</keyword>
<dbReference type="AlphaFoldDB" id="A0A6I6CA10"/>